<keyword evidence="5" id="KW-1185">Reference proteome</keyword>
<dbReference type="RefSeq" id="XP_007688892.1">
    <property type="nucleotide sequence ID" value="XM_007690702.1"/>
</dbReference>
<dbReference type="GeneID" id="19129123"/>
<keyword evidence="1" id="KW-0175">Coiled coil</keyword>
<dbReference type="HOGENOM" id="CLU_880008_0_0_1"/>
<protein>
    <recommendedName>
        <fullName evidence="6">GIY-YIG domain-containing protein</fullName>
    </recommendedName>
</protein>
<reference evidence="4 5" key="1">
    <citation type="journal article" date="2013" name="PLoS Genet.">
        <title>Comparative genome structure, secondary metabolite, and effector coding capacity across Cochliobolus pathogens.</title>
        <authorList>
            <person name="Condon B.J."/>
            <person name="Leng Y."/>
            <person name="Wu D."/>
            <person name="Bushley K.E."/>
            <person name="Ohm R.A."/>
            <person name="Otillar R."/>
            <person name="Martin J."/>
            <person name="Schackwitz W."/>
            <person name="Grimwood J."/>
            <person name="MohdZainudin N."/>
            <person name="Xue C."/>
            <person name="Wang R."/>
            <person name="Manning V.A."/>
            <person name="Dhillon B."/>
            <person name="Tu Z.J."/>
            <person name="Steffenson B.J."/>
            <person name="Salamov A."/>
            <person name="Sun H."/>
            <person name="Lowry S."/>
            <person name="LaButti K."/>
            <person name="Han J."/>
            <person name="Copeland A."/>
            <person name="Lindquist E."/>
            <person name="Barry K."/>
            <person name="Schmutz J."/>
            <person name="Baker S.E."/>
            <person name="Ciuffetti L.M."/>
            <person name="Grigoriev I.V."/>
            <person name="Zhong S."/>
            <person name="Turgeon B.G."/>
        </authorList>
    </citation>
    <scope>NUCLEOTIDE SEQUENCE [LARGE SCALE GENOMIC DNA]</scope>
    <source>
        <strain evidence="4 5">ATCC 44560</strain>
    </source>
</reference>
<gene>
    <name evidence="4" type="ORF">COCMIDRAFT_97771</name>
</gene>
<organism evidence="4 5">
    <name type="scientific">Bipolaris oryzae ATCC 44560</name>
    <dbReference type="NCBI Taxonomy" id="930090"/>
    <lineage>
        <taxon>Eukaryota</taxon>
        <taxon>Fungi</taxon>
        <taxon>Dikarya</taxon>
        <taxon>Ascomycota</taxon>
        <taxon>Pezizomycotina</taxon>
        <taxon>Dothideomycetes</taxon>
        <taxon>Pleosporomycetidae</taxon>
        <taxon>Pleosporales</taxon>
        <taxon>Pleosporineae</taxon>
        <taxon>Pleosporaceae</taxon>
        <taxon>Bipolaris</taxon>
    </lineage>
</organism>
<dbReference type="Proteomes" id="UP000054032">
    <property type="component" value="Unassembled WGS sequence"/>
</dbReference>
<evidence type="ECO:0000256" key="1">
    <source>
        <dbReference type="SAM" id="Coils"/>
    </source>
</evidence>
<evidence type="ECO:0000256" key="3">
    <source>
        <dbReference type="SAM" id="Phobius"/>
    </source>
</evidence>
<dbReference type="STRING" id="930090.W6ZLX7"/>
<feature type="coiled-coil region" evidence="1">
    <location>
        <begin position="247"/>
        <end position="278"/>
    </location>
</feature>
<evidence type="ECO:0000313" key="4">
    <source>
        <dbReference type="EMBL" id="EUC44581.1"/>
    </source>
</evidence>
<evidence type="ECO:0000313" key="5">
    <source>
        <dbReference type="Proteomes" id="UP000054032"/>
    </source>
</evidence>
<evidence type="ECO:0008006" key="6">
    <source>
        <dbReference type="Google" id="ProtNLM"/>
    </source>
</evidence>
<sequence length="322" mass="36991">MATTQSQNKQSNVSSDNNINKLTPAQTEARGILNHVLTQLQSHPHYNTTYGPWIQRNGHAQLLAFCHTLVLPQTWNFLSHRWSLDALKPLSGDLRYSGRAIYLDGILGLDKRLRIYVGQSHNLRARVAQHLNFRYRRDHSSLHYFALQESVYNVLGAVIFLPGVNSGPGTDDMALLMNVLELWMCLVFRSLPMQVLEEWLPDDGSVERKRKVGREGVVGGLNVACPLDQGREDRAFVDLRDDEDPLIKAYLKEVRRKKEEEREEEQEIVRRKEAYVEKARGYKGGDGDIRIPQWVLYSVLAGVLGYVLVSSRVGQRLRWWMR</sequence>
<dbReference type="eggNOG" id="ENOG502SVBS">
    <property type="taxonomic scope" value="Eukaryota"/>
</dbReference>
<dbReference type="AlphaFoldDB" id="W6ZLX7"/>
<feature type="transmembrane region" description="Helical" evidence="3">
    <location>
        <begin position="294"/>
        <end position="314"/>
    </location>
</feature>
<accession>W6ZLX7</accession>
<proteinExistence type="predicted"/>
<dbReference type="KEGG" id="bor:COCMIDRAFT_97771"/>
<dbReference type="OrthoDB" id="5412936at2759"/>
<keyword evidence="3" id="KW-0472">Membrane</keyword>
<name>W6ZLX7_COCMI</name>
<keyword evidence="3" id="KW-0812">Transmembrane</keyword>
<evidence type="ECO:0000256" key="2">
    <source>
        <dbReference type="SAM" id="MobiDB-lite"/>
    </source>
</evidence>
<keyword evidence="3" id="KW-1133">Transmembrane helix</keyword>
<dbReference type="EMBL" id="KI964001">
    <property type="protein sequence ID" value="EUC44581.1"/>
    <property type="molecule type" value="Genomic_DNA"/>
</dbReference>
<feature type="region of interest" description="Disordered" evidence="2">
    <location>
        <begin position="1"/>
        <end position="20"/>
    </location>
</feature>